<dbReference type="Proteomes" id="UP000298030">
    <property type="component" value="Unassembled WGS sequence"/>
</dbReference>
<sequence length="53" mass="5926">MDAANRVLKTAELISTIFSSLKKEQGSCRPIGSRRSCILLRVYRRCLGAYGHV</sequence>
<proteinExistence type="predicted"/>
<protein>
    <submittedName>
        <fullName evidence="1">Uncharacterized protein</fullName>
    </submittedName>
</protein>
<organism evidence="1 2">
    <name type="scientific">Coprinellus micaceus</name>
    <name type="common">Glistening ink-cap mushroom</name>
    <name type="synonym">Coprinus micaceus</name>
    <dbReference type="NCBI Taxonomy" id="71717"/>
    <lineage>
        <taxon>Eukaryota</taxon>
        <taxon>Fungi</taxon>
        <taxon>Dikarya</taxon>
        <taxon>Basidiomycota</taxon>
        <taxon>Agaricomycotina</taxon>
        <taxon>Agaricomycetes</taxon>
        <taxon>Agaricomycetidae</taxon>
        <taxon>Agaricales</taxon>
        <taxon>Agaricineae</taxon>
        <taxon>Psathyrellaceae</taxon>
        <taxon>Coprinellus</taxon>
    </lineage>
</organism>
<reference evidence="1 2" key="1">
    <citation type="journal article" date="2019" name="Nat. Ecol. Evol.">
        <title>Megaphylogeny resolves global patterns of mushroom evolution.</title>
        <authorList>
            <person name="Varga T."/>
            <person name="Krizsan K."/>
            <person name="Foldi C."/>
            <person name="Dima B."/>
            <person name="Sanchez-Garcia M."/>
            <person name="Sanchez-Ramirez S."/>
            <person name="Szollosi G.J."/>
            <person name="Szarkandi J.G."/>
            <person name="Papp V."/>
            <person name="Albert L."/>
            <person name="Andreopoulos W."/>
            <person name="Angelini C."/>
            <person name="Antonin V."/>
            <person name="Barry K.W."/>
            <person name="Bougher N.L."/>
            <person name="Buchanan P."/>
            <person name="Buyck B."/>
            <person name="Bense V."/>
            <person name="Catcheside P."/>
            <person name="Chovatia M."/>
            <person name="Cooper J."/>
            <person name="Damon W."/>
            <person name="Desjardin D."/>
            <person name="Finy P."/>
            <person name="Geml J."/>
            <person name="Haridas S."/>
            <person name="Hughes K."/>
            <person name="Justo A."/>
            <person name="Karasinski D."/>
            <person name="Kautmanova I."/>
            <person name="Kiss B."/>
            <person name="Kocsube S."/>
            <person name="Kotiranta H."/>
            <person name="LaButti K.M."/>
            <person name="Lechner B.E."/>
            <person name="Liimatainen K."/>
            <person name="Lipzen A."/>
            <person name="Lukacs Z."/>
            <person name="Mihaltcheva S."/>
            <person name="Morgado L.N."/>
            <person name="Niskanen T."/>
            <person name="Noordeloos M.E."/>
            <person name="Ohm R.A."/>
            <person name="Ortiz-Santana B."/>
            <person name="Ovrebo C."/>
            <person name="Racz N."/>
            <person name="Riley R."/>
            <person name="Savchenko A."/>
            <person name="Shiryaev A."/>
            <person name="Soop K."/>
            <person name="Spirin V."/>
            <person name="Szebenyi C."/>
            <person name="Tomsovsky M."/>
            <person name="Tulloss R.E."/>
            <person name="Uehling J."/>
            <person name="Grigoriev I.V."/>
            <person name="Vagvolgyi C."/>
            <person name="Papp T."/>
            <person name="Martin F.M."/>
            <person name="Miettinen O."/>
            <person name="Hibbett D.S."/>
            <person name="Nagy L.G."/>
        </authorList>
    </citation>
    <scope>NUCLEOTIDE SEQUENCE [LARGE SCALE GENOMIC DNA]</scope>
    <source>
        <strain evidence="1 2">FP101781</strain>
    </source>
</reference>
<gene>
    <name evidence="1" type="ORF">FA13DRAFT_1743099</name>
</gene>
<evidence type="ECO:0000313" key="2">
    <source>
        <dbReference type="Proteomes" id="UP000298030"/>
    </source>
</evidence>
<keyword evidence="2" id="KW-1185">Reference proteome</keyword>
<name>A0A4Y7SEX8_COPMI</name>
<comment type="caution">
    <text evidence="1">The sequence shown here is derived from an EMBL/GenBank/DDBJ whole genome shotgun (WGS) entry which is preliminary data.</text>
</comment>
<dbReference type="AlphaFoldDB" id="A0A4Y7SEX8"/>
<accession>A0A4Y7SEX8</accession>
<evidence type="ECO:0000313" key="1">
    <source>
        <dbReference type="EMBL" id="TEB20368.1"/>
    </source>
</evidence>
<dbReference type="EMBL" id="QPFP01000143">
    <property type="protein sequence ID" value="TEB20368.1"/>
    <property type="molecule type" value="Genomic_DNA"/>
</dbReference>